<dbReference type="PANTHER" id="PTHR43459:SF1">
    <property type="entry name" value="EG:BACN32G11.4 PROTEIN"/>
    <property type="match status" value="1"/>
</dbReference>
<keyword evidence="3" id="KW-1185">Reference proteome</keyword>
<proteinExistence type="inferred from homology"/>
<name>A0A4U1JAV5_9BACT</name>
<dbReference type="EMBL" id="SSMQ01000019">
    <property type="protein sequence ID" value="TKD06461.1"/>
    <property type="molecule type" value="Genomic_DNA"/>
</dbReference>
<organism evidence="2 3">
    <name type="scientific">Polyangium fumosum</name>
    <dbReference type="NCBI Taxonomy" id="889272"/>
    <lineage>
        <taxon>Bacteria</taxon>
        <taxon>Pseudomonadati</taxon>
        <taxon>Myxococcota</taxon>
        <taxon>Polyangia</taxon>
        <taxon>Polyangiales</taxon>
        <taxon>Polyangiaceae</taxon>
        <taxon>Polyangium</taxon>
    </lineage>
</organism>
<dbReference type="Proteomes" id="UP000309215">
    <property type="component" value="Unassembled WGS sequence"/>
</dbReference>
<comment type="caution">
    <text evidence="2">The sequence shown here is derived from an EMBL/GenBank/DDBJ whole genome shotgun (WGS) entry which is preliminary data.</text>
</comment>
<evidence type="ECO:0000313" key="2">
    <source>
        <dbReference type="EMBL" id="TKD06461.1"/>
    </source>
</evidence>
<dbReference type="InterPro" id="IPR001753">
    <property type="entry name" value="Enoyl-CoA_hydra/iso"/>
</dbReference>
<dbReference type="InterPro" id="IPR029045">
    <property type="entry name" value="ClpP/crotonase-like_dom_sf"/>
</dbReference>
<dbReference type="OrthoDB" id="9777711at2"/>
<sequence length="259" mass="27328">MPDVHLERDGAVATLVLDDARRKNAMSPELGDALAARVREISRDASVRAVVLAGAGDAFSAGGDLAMLERLRAASFAEARAFMLGFYHRYLSITELDVPVVAAVRGPAIGAGLCVALAADLVVVDEDSRLALNFASLGLHPGMGATYLVPRRAGAERAAELLLTGRRFTGRDSAAWGMALEALPGDRVRPRAAELAAQIAESAPLVVRALKRSLGIHRGALAEALDREAYEQAVSYASEDLGEGLKATSEKRKPAFSGR</sequence>
<dbReference type="PANTHER" id="PTHR43459">
    <property type="entry name" value="ENOYL-COA HYDRATASE"/>
    <property type="match status" value="1"/>
</dbReference>
<dbReference type="Pfam" id="PF00378">
    <property type="entry name" value="ECH_1"/>
    <property type="match status" value="1"/>
</dbReference>
<dbReference type="Gene3D" id="3.90.226.10">
    <property type="entry name" value="2-enoyl-CoA Hydratase, Chain A, domain 1"/>
    <property type="match status" value="1"/>
</dbReference>
<comment type="similarity">
    <text evidence="1">Belongs to the enoyl-CoA hydratase/isomerase family.</text>
</comment>
<dbReference type="SUPFAM" id="SSF52096">
    <property type="entry name" value="ClpP/crotonase"/>
    <property type="match status" value="1"/>
</dbReference>
<reference evidence="2 3" key="1">
    <citation type="submission" date="2019-04" db="EMBL/GenBank/DDBJ databases">
        <authorList>
            <person name="Li Y."/>
            <person name="Wang J."/>
        </authorList>
    </citation>
    <scope>NUCLEOTIDE SEQUENCE [LARGE SCALE GENOMIC DNA]</scope>
    <source>
        <strain evidence="2 3">DSM 14668</strain>
    </source>
</reference>
<gene>
    <name evidence="2" type="ORF">E8A74_19790</name>
</gene>
<dbReference type="RefSeq" id="WP_136930601.1">
    <property type="nucleotide sequence ID" value="NZ_SSMQ01000019.1"/>
</dbReference>
<dbReference type="InterPro" id="IPR018376">
    <property type="entry name" value="Enoyl-CoA_hyd/isom_CS"/>
</dbReference>
<keyword evidence="2" id="KW-0413">Isomerase</keyword>
<evidence type="ECO:0000313" key="3">
    <source>
        <dbReference type="Proteomes" id="UP000309215"/>
    </source>
</evidence>
<dbReference type="GO" id="GO:0016853">
    <property type="term" value="F:isomerase activity"/>
    <property type="evidence" value="ECO:0007669"/>
    <property type="project" value="UniProtKB-KW"/>
</dbReference>
<protein>
    <submittedName>
        <fullName evidence="2">Enoyl-CoA hydratase/isomerase family protein</fullName>
    </submittedName>
</protein>
<accession>A0A4U1JAV5</accession>
<evidence type="ECO:0000256" key="1">
    <source>
        <dbReference type="RuleBase" id="RU003707"/>
    </source>
</evidence>
<dbReference type="CDD" id="cd06558">
    <property type="entry name" value="crotonase-like"/>
    <property type="match status" value="1"/>
</dbReference>
<dbReference type="AlphaFoldDB" id="A0A4U1JAV5"/>
<dbReference type="PROSITE" id="PS00166">
    <property type="entry name" value="ENOYL_COA_HYDRATASE"/>
    <property type="match status" value="1"/>
</dbReference>